<evidence type="ECO:0000313" key="3">
    <source>
        <dbReference type="Proteomes" id="UP000320513"/>
    </source>
</evidence>
<comment type="caution">
    <text evidence="2">The sequence shown here is derived from an EMBL/GenBank/DDBJ whole genome shotgun (WGS) entry which is preliminary data.</text>
</comment>
<accession>A0A557WVS7</accession>
<evidence type="ECO:0000313" key="2">
    <source>
        <dbReference type="EMBL" id="TVS77360.1"/>
    </source>
</evidence>
<dbReference type="EMBL" id="VMQU01000227">
    <property type="protein sequence ID" value="TVS77360.1"/>
    <property type="molecule type" value="Genomic_DNA"/>
</dbReference>
<organism evidence="2 3">
    <name type="scientific">Mycobacterium helveticum</name>
    <dbReference type="NCBI Taxonomy" id="2592811"/>
    <lineage>
        <taxon>Bacteria</taxon>
        <taxon>Bacillati</taxon>
        <taxon>Actinomycetota</taxon>
        <taxon>Actinomycetes</taxon>
        <taxon>Mycobacteriales</taxon>
        <taxon>Mycobacteriaceae</taxon>
        <taxon>Mycobacterium</taxon>
    </lineage>
</organism>
<dbReference type="GO" id="GO:0016887">
    <property type="term" value="F:ATP hydrolysis activity"/>
    <property type="evidence" value="ECO:0007669"/>
    <property type="project" value="InterPro"/>
</dbReference>
<dbReference type="PANTHER" id="PTHR35894:SF1">
    <property type="entry name" value="PHOSPHORIBULOKINASE _ URIDINE KINASE FAMILY"/>
    <property type="match status" value="1"/>
</dbReference>
<dbReference type="OrthoDB" id="9779230at2"/>
<dbReference type="SMART" id="SM00382">
    <property type="entry name" value="AAA"/>
    <property type="match status" value="1"/>
</dbReference>
<dbReference type="Pfam" id="PF13401">
    <property type="entry name" value="AAA_22"/>
    <property type="match status" value="1"/>
</dbReference>
<evidence type="ECO:0000259" key="1">
    <source>
        <dbReference type="SMART" id="SM00382"/>
    </source>
</evidence>
<sequence length="276" mass="29495">MLDKIQSYFGFTTMPFGRALAPGMLFRSGDHAQAAARIGYGIATRGITVITGEVGVGKTVAARAAIDRAEPARHHLIYIPDPTVGARGIYHHIVSALGGRPSFHNASLVPQARDALAAEAAERGRVPIVCIDEAHLLCHDALEALRLLTNHRLDTESPFATILLGQPTLAAKMALGTLAALEQRITVRRTMTGMTSEETAGYLRHHLQLTGRSDPLFTDDAIALIHQSSRGKPRGINRLAIAALIAACTADKNLIDEASARTAVTETNHDLQPATP</sequence>
<dbReference type="InterPro" id="IPR052026">
    <property type="entry name" value="ExeA_AAA_ATPase_DNA-bind"/>
</dbReference>
<dbReference type="SUPFAM" id="SSF52540">
    <property type="entry name" value="P-loop containing nucleoside triphosphate hydrolases"/>
    <property type="match status" value="1"/>
</dbReference>
<dbReference type="PANTHER" id="PTHR35894">
    <property type="entry name" value="GENERAL SECRETION PATHWAY PROTEIN A-RELATED"/>
    <property type="match status" value="1"/>
</dbReference>
<dbReference type="Gene3D" id="3.40.50.300">
    <property type="entry name" value="P-loop containing nucleotide triphosphate hydrolases"/>
    <property type="match status" value="1"/>
</dbReference>
<keyword evidence="3" id="KW-1185">Reference proteome</keyword>
<dbReference type="RefSeq" id="WP_144957230.1">
    <property type="nucleotide sequence ID" value="NZ_VMQU01000227.1"/>
</dbReference>
<dbReference type="AlphaFoldDB" id="A0A557WVS7"/>
<gene>
    <name evidence="2" type="ORF">FPZ47_26850</name>
</gene>
<name>A0A557WVS7_9MYCO</name>
<dbReference type="InterPro" id="IPR027417">
    <property type="entry name" value="P-loop_NTPase"/>
</dbReference>
<proteinExistence type="predicted"/>
<feature type="domain" description="AAA+ ATPase" evidence="1">
    <location>
        <begin position="44"/>
        <end position="273"/>
    </location>
</feature>
<dbReference type="Proteomes" id="UP000320513">
    <property type="component" value="Unassembled WGS sequence"/>
</dbReference>
<protein>
    <submittedName>
        <fullName evidence="2">AAA family ATPase</fullName>
    </submittedName>
</protein>
<dbReference type="InterPro" id="IPR003593">
    <property type="entry name" value="AAA+_ATPase"/>
</dbReference>
<reference evidence="2 3" key="1">
    <citation type="submission" date="2019-07" db="EMBL/GenBank/DDBJ databases">
        <title>New Mycobacterium species.</title>
        <authorList>
            <person name="Tortoli E."/>
            <person name="Ghielmetti G."/>
            <person name="Friedel U."/>
            <person name="Trovato A."/>
        </authorList>
    </citation>
    <scope>NUCLEOTIDE SEQUENCE [LARGE SCALE GENOMIC DNA]</scope>
    <source>
        <strain evidence="2 3">16-83</strain>
    </source>
</reference>
<dbReference type="InterPro" id="IPR049945">
    <property type="entry name" value="AAA_22"/>
</dbReference>